<dbReference type="CDD" id="cd00132">
    <property type="entry name" value="CRIB"/>
    <property type="match status" value="1"/>
</dbReference>
<dbReference type="SMART" id="SM00285">
    <property type="entry name" value="PBD"/>
    <property type="match status" value="1"/>
</dbReference>
<evidence type="ECO:0000313" key="3">
    <source>
        <dbReference type="Proteomes" id="UP000694864"/>
    </source>
</evidence>
<accession>A0ABM0WYQ0</accession>
<keyword evidence="3" id="KW-1185">Reference proteome</keyword>
<feature type="region of interest" description="Disordered" evidence="1">
    <location>
        <begin position="65"/>
        <end position="90"/>
    </location>
</feature>
<reference evidence="4" key="2">
    <citation type="submission" date="2025-08" db="UniProtKB">
        <authorList>
            <consortium name="RefSeq"/>
        </authorList>
    </citation>
    <scope>IDENTIFICATION</scope>
    <source>
        <tissue evidence="4">Leaf</tissue>
    </source>
</reference>
<protein>
    <submittedName>
        <fullName evidence="4">CRIB domain-containing protein RIC2-like isoform X1</fullName>
    </submittedName>
</protein>
<dbReference type="PANTHER" id="PTHR46931:SF14">
    <property type="entry name" value="CRIB DOMAIN-CONTAINING PROTEIN RIC2"/>
    <property type="match status" value="1"/>
</dbReference>
<dbReference type="GeneID" id="104757060"/>
<dbReference type="InterPro" id="IPR044509">
    <property type="entry name" value="RIC2/4"/>
</dbReference>
<dbReference type="PROSITE" id="PS50108">
    <property type="entry name" value="CRIB"/>
    <property type="match status" value="1"/>
</dbReference>
<name>A0ABM0WYQ0_CAMSA</name>
<dbReference type="PANTHER" id="PTHR46931">
    <property type="entry name" value="CRIB DOMAIN-CONTAINING PROTEIN RIC2"/>
    <property type="match status" value="1"/>
</dbReference>
<evidence type="ECO:0000259" key="2">
    <source>
        <dbReference type="PROSITE" id="PS50108"/>
    </source>
</evidence>
<reference evidence="3" key="1">
    <citation type="journal article" date="2014" name="Nat. Commun.">
        <title>The emerging biofuel crop Camelina sativa retains a highly undifferentiated hexaploid genome structure.</title>
        <authorList>
            <person name="Kagale S."/>
            <person name="Koh C."/>
            <person name="Nixon J."/>
            <person name="Bollina V."/>
            <person name="Clarke W.E."/>
            <person name="Tuteja R."/>
            <person name="Spillane C."/>
            <person name="Robinson S.J."/>
            <person name="Links M.G."/>
            <person name="Clarke C."/>
            <person name="Higgins E.E."/>
            <person name="Huebert T."/>
            <person name="Sharpe A.G."/>
            <person name="Parkin I.A."/>
        </authorList>
    </citation>
    <scope>NUCLEOTIDE SEQUENCE [LARGE SCALE GENOMIC DNA]</scope>
    <source>
        <strain evidence="3">cv. DH55</strain>
    </source>
</reference>
<organism evidence="3 4">
    <name type="scientific">Camelina sativa</name>
    <name type="common">False flax</name>
    <name type="synonym">Myagrum sativum</name>
    <dbReference type="NCBI Taxonomy" id="90675"/>
    <lineage>
        <taxon>Eukaryota</taxon>
        <taxon>Viridiplantae</taxon>
        <taxon>Streptophyta</taxon>
        <taxon>Embryophyta</taxon>
        <taxon>Tracheophyta</taxon>
        <taxon>Spermatophyta</taxon>
        <taxon>Magnoliopsida</taxon>
        <taxon>eudicotyledons</taxon>
        <taxon>Gunneridae</taxon>
        <taxon>Pentapetalae</taxon>
        <taxon>rosids</taxon>
        <taxon>malvids</taxon>
        <taxon>Brassicales</taxon>
        <taxon>Brassicaceae</taxon>
        <taxon>Camelineae</taxon>
        <taxon>Camelina</taxon>
    </lineage>
</organism>
<sequence length="173" mass="19680">MKDRMERFVILPFSLGCSTQSSVAVVTTHQHKKPNQLIKSTYFLHPRREETGENGSVKKECTKMENNGVGANTSDGREESDENGSFKKEYTKMDNNGANISDGIYRIIRSFKSFSHYFIRYEEETKEREAEMEIGFPTDVKHLSHIGIDGIMTTFDHSSSSFPFSGFQLTTTV</sequence>
<proteinExistence type="predicted"/>
<gene>
    <name evidence="4" type="primary">LOC104757060</name>
</gene>
<dbReference type="RefSeq" id="XP_010478070.1">
    <property type="nucleotide sequence ID" value="XM_010479768.2"/>
</dbReference>
<dbReference type="InterPro" id="IPR000095">
    <property type="entry name" value="CRIB_dom"/>
</dbReference>
<feature type="domain" description="CRIB" evidence="2">
    <location>
        <begin position="134"/>
        <end position="147"/>
    </location>
</feature>
<evidence type="ECO:0000313" key="4">
    <source>
        <dbReference type="RefSeq" id="XP_010478070.1"/>
    </source>
</evidence>
<dbReference type="Proteomes" id="UP000694864">
    <property type="component" value="Chromosome 17"/>
</dbReference>
<evidence type="ECO:0000256" key="1">
    <source>
        <dbReference type="SAM" id="MobiDB-lite"/>
    </source>
</evidence>